<evidence type="ECO:0000259" key="2">
    <source>
        <dbReference type="PROSITE" id="PS50175"/>
    </source>
</evidence>
<dbReference type="AlphaFoldDB" id="A0A0H5QZN7"/>
<dbReference type="Pfam" id="PF00078">
    <property type="entry name" value="RVT_1"/>
    <property type="match status" value="1"/>
</dbReference>
<evidence type="ECO:0000313" key="3">
    <source>
        <dbReference type="EMBL" id="CRZ07438.1"/>
    </source>
</evidence>
<feature type="compositionally biased region" description="Polar residues" evidence="1">
    <location>
        <begin position="214"/>
        <end position="234"/>
    </location>
</feature>
<dbReference type="InterPro" id="IPR043128">
    <property type="entry name" value="Rev_trsase/Diguanyl_cyclase"/>
</dbReference>
<reference evidence="3" key="1">
    <citation type="submission" date="2015-04" db="EMBL/GenBank/DDBJ databases">
        <title>The genome sequence of the plant pathogenic Rhizarian Plasmodiophora brassicae reveals insights in its biotrophic life cycle and the origin of chitin synthesis.</title>
        <authorList>
            <person name="Schwelm A."/>
            <person name="Fogelqvist J."/>
            <person name="Knaust A."/>
            <person name="Julke S."/>
            <person name="Lilja T."/>
            <person name="Dhandapani V."/>
            <person name="Bonilla-Rosso G."/>
            <person name="Karlsson M."/>
            <person name="Shevchenko A."/>
            <person name="Choi S.R."/>
            <person name="Kim H.G."/>
            <person name="Park J.Y."/>
            <person name="Lim Y.P."/>
            <person name="Ludwig-Muller J."/>
            <person name="Dixelius C."/>
        </authorList>
    </citation>
    <scope>NUCLEOTIDE SEQUENCE</scope>
    <source>
        <tissue evidence="3">Potato root galls</tissue>
    </source>
</reference>
<sequence>MNISQLSIIASPELTTYSRSSIISFVSLWDKYTTDVTRYNAANEARQLQSAPLRDVIESSLLYNIVCLQLELDESQLNSVTDAVLLKHFKDKIGTPVETSADSSQFFKNLKFTHHDDPEQGVHEIFAQSRSIIADSGLTELFSKHAQLKEKQIMAIAEKLHPTVLRDAIVKRLAFDKIDCRQNIVKFYKLVLDSVKNYRIFHPSVQHSRDYNHPSVQHSRDCNQVPTPSSHNQTPSFRPVTCLKCHGPHHIRNCPKCPPDEAKRILFDFRNQRGFNGTFTKGPSSNPVPTPPADALPSSRTRSGLPYQRAGEVKFRPKINRVTFSEDNPYLNDSIITGNYDCPDPADIKDVLRNLNRFHSLNEQQEPVSTDDLWLISRNPSANHIKNSDEPIVLNNNATSKVIESVEIIAGTTSYRPSTAIDDGADHTVIGVNTWNHLRDGNPQIREEHVRFNIADGAIKESLFLILVDIVIHTVAGPVTVRNHWIHVLNCDIPEVLLGRPLLLCLGIDVEQQLCELGKTSYQVTDTTDSSISSENFEFDDVDDSSISLLNQEEVNQALDLRVAEAARIAPPEFIATLLEYIDEFRHIFRVTLGPDPPIKIEPVILELKEEAVPFLCKPRRHIPIHAEFLSSHFRQLIEFGFVYENPHSQWASPVFCVSKSGTNRSLRSVVDLRVPNSFLKRLVWPMPYLSMAGTYLSTSRVYAVFDAFKGFWQFPIAGALESQSMMTPFGIVTPCRLPQGNTNSVFAFQRGMDQIFRSVLSMNELLIWIDDLLAHSPSPEALLLVIRSVFSQCHAFGLKLNASRCSFYLLEAKYCGKIYSEHGCRHDPSRISAFTNMPVPSTAADLMQFICASTWLSSHIPEFEPLIQPLRQLLENLMAGAKKRNKFAAQPPSMQYLILQL</sequence>
<feature type="region of interest" description="Disordered" evidence="1">
    <location>
        <begin position="211"/>
        <end position="234"/>
    </location>
</feature>
<dbReference type="Gene3D" id="3.30.70.270">
    <property type="match status" value="1"/>
</dbReference>
<feature type="compositionally biased region" description="Polar residues" evidence="1">
    <location>
        <begin position="276"/>
        <end position="285"/>
    </location>
</feature>
<dbReference type="EMBL" id="HACM01006996">
    <property type="protein sequence ID" value="CRZ07438.1"/>
    <property type="molecule type" value="Transcribed_RNA"/>
</dbReference>
<dbReference type="InterPro" id="IPR051320">
    <property type="entry name" value="Viral_Replic_Matur_Polypro"/>
</dbReference>
<protein>
    <recommendedName>
        <fullName evidence="2">Peptidase A2 domain-containing protein</fullName>
    </recommendedName>
</protein>
<accession>A0A0H5QZN7</accession>
<dbReference type="PROSITE" id="PS50175">
    <property type="entry name" value="ASP_PROT_RETROV"/>
    <property type="match status" value="1"/>
</dbReference>
<dbReference type="GO" id="GO:0004190">
    <property type="term" value="F:aspartic-type endopeptidase activity"/>
    <property type="evidence" value="ECO:0007669"/>
    <property type="project" value="InterPro"/>
</dbReference>
<dbReference type="GO" id="GO:0006508">
    <property type="term" value="P:proteolysis"/>
    <property type="evidence" value="ECO:0007669"/>
    <property type="project" value="InterPro"/>
</dbReference>
<dbReference type="SUPFAM" id="SSF56672">
    <property type="entry name" value="DNA/RNA polymerases"/>
    <property type="match status" value="1"/>
</dbReference>
<dbReference type="InterPro" id="IPR043502">
    <property type="entry name" value="DNA/RNA_pol_sf"/>
</dbReference>
<dbReference type="PANTHER" id="PTHR33064">
    <property type="entry name" value="POL PROTEIN"/>
    <property type="match status" value="1"/>
</dbReference>
<dbReference type="EMBL" id="HACM01006998">
    <property type="protein sequence ID" value="CRZ07440.1"/>
    <property type="molecule type" value="Transcribed_RNA"/>
</dbReference>
<dbReference type="EMBL" id="HACM01006997">
    <property type="protein sequence ID" value="CRZ07439.1"/>
    <property type="molecule type" value="Transcribed_RNA"/>
</dbReference>
<dbReference type="InterPro" id="IPR001995">
    <property type="entry name" value="Peptidase_A2_cat"/>
</dbReference>
<evidence type="ECO:0000256" key="1">
    <source>
        <dbReference type="SAM" id="MobiDB-lite"/>
    </source>
</evidence>
<organism evidence="3">
    <name type="scientific">Spongospora subterranea</name>
    <dbReference type="NCBI Taxonomy" id="70186"/>
    <lineage>
        <taxon>Eukaryota</taxon>
        <taxon>Sar</taxon>
        <taxon>Rhizaria</taxon>
        <taxon>Endomyxa</taxon>
        <taxon>Phytomyxea</taxon>
        <taxon>Plasmodiophorida</taxon>
        <taxon>Plasmodiophoridae</taxon>
        <taxon>Spongospora</taxon>
    </lineage>
</organism>
<dbReference type="Gene3D" id="3.10.10.10">
    <property type="entry name" value="HIV Type 1 Reverse Transcriptase, subunit A, domain 1"/>
    <property type="match status" value="1"/>
</dbReference>
<feature type="domain" description="Peptidase A2" evidence="2">
    <location>
        <begin position="417"/>
        <end position="502"/>
    </location>
</feature>
<dbReference type="InterPro" id="IPR000477">
    <property type="entry name" value="RT_dom"/>
</dbReference>
<dbReference type="PANTHER" id="PTHR33064:SF37">
    <property type="entry name" value="RIBONUCLEASE H"/>
    <property type="match status" value="1"/>
</dbReference>
<name>A0A0H5QZN7_9EUKA</name>
<proteinExistence type="predicted"/>
<dbReference type="CDD" id="cd01647">
    <property type="entry name" value="RT_LTR"/>
    <property type="match status" value="1"/>
</dbReference>
<feature type="region of interest" description="Disordered" evidence="1">
    <location>
        <begin position="276"/>
        <end position="304"/>
    </location>
</feature>
<dbReference type="EMBL" id="HACM01007000">
    <property type="protein sequence ID" value="CRZ07442.1"/>
    <property type="molecule type" value="Transcribed_RNA"/>
</dbReference>
<dbReference type="EMBL" id="HACM01006995">
    <property type="protein sequence ID" value="CRZ07437.1"/>
    <property type="molecule type" value="Transcribed_RNA"/>
</dbReference>